<evidence type="ECO:0000313" key="1">
    <source>
        <dbReference type="EMBL" id="SCC34510.1"/>
    </source>
</evidence>
<sequence>DNPLRFQGQYYDEETGLHYNLNRYYDPFTGRYITQDPLGILGGLNSYQYAGSDPINWVDPLGLIKGLDGSSQPLKLPYYPDKPADINGKINIGAGKTPLEGYYNIDYNPTTSVVHKGDAMNLPNVKTGSQAKINIDNPYRYDPLNPEILRILSKDGEIKLLGNLKTNKYFRNAIKSDNLEKLNLKIISRREIPSSNYKLSDGNVMKDTKLNEIILRRK</sequence>
<accession>A0A1C4DTC1</accession>
<keyword evidence="2" id="KW-1185">Reference proteome</keyword>
<dbReference type="Proteomes" id="UP000199698">
    <property type="component" value="Unassembled WGS sequence"/>
</dbReference>
<gene>
    <name evidence="1" type="ORF">GA0061080_11051</name>
</gene>
<proteinExistence type="predicted"/>
<evidence type="ECO:0000313" key="2">
    <source>
        <dbReference type="Proteomes" id="UP000199698"/>
    </source>
</evidence>
<dbReference type="PANTHER" id="PTHR32305:SF15">
    <property type="entry name" value="PROTEIN RHSA-RELATED"/>
    <property type="match status" value="1"/>
</dbReference>
<feature type="non-terminal residue" evidence="1">
    <location>
        <position position="1"/>
    </location>
</feature>
<dbReference type="AlphaFoldDB" id="A0A1C4DTC1"/>
<dbReference type="RefSeq" id="WP_141683177.1">
    <property type="nucleotide sequence ID" value="NZ_FMBA01000105.1"/>
</dbReference>
<dbReference type="PRINTS" id="PR00394">
    <property type="entry name" value="RHSPROTEIN"/>
</dbReference>
<protein>
    <submittedName>
        <fullName evidence="1">RHS repeat-associated core domain-containing protein</fullName>
    </submittedName>
</protein>
<dbReference type="PANTHER" id="PTHR32305">
    <property type="match status" value="1"/>
</dbReference>
<dbReference type="EMBL" id="FMBA01000105">
    <property type="protein sequence ID" value="SCC34510.1"/>
    <property type="molecule type" value="Genomic_DNA"/>
</dbReference>
<organism evidence="1 2">
    <name type="scientific">Gilliamella intestini</name>
    <dbReference type="NCBI Taxonomy" id="1798183"/>
    <lineage>
        <taxon>Bacteria</taxon>
        <taxon>Pseudomonadati</taxon>
        <taxon>Pseudomonadota</taxon>
        <taxon>Gammaproteobacteria</taxon>
        <taxon>Orbales</taxon>
        <taxon>Orbaceae</taxon>
        <taxon>Gilliamella</taxon>
    </lineage>
</organism>
<dbReference type="InterPro" id="IPR050708">
    <property type="entry name" value="T6SS_VgrG/RHS"/>
</dbReference>
<dbReference type="InterPro" id="IPR022385">
    <property type="entry name" value="Rhs_assc_core"/>
</dbReference>
<name>A0A1C4DTC1_9GAMM</name>
<dbReference type="Gene3D" id="2.180.10.10">
    <property type="entry name" value="RHS repeat-associated core"/>
    <property type="match status" value="1"/>
</dbReference>
<dbReference type="OrthoDB" id="9816400at2"/>
<dbReference type="NCBIfam" id="TIGR03696">
    <property type="entry name" value="Rhs_assc_core"/>
    <property type="match status" value="1"/>
</dbReference>
<dbReference type="STRING" id="1798183.GA0061080_11051"/>
<reference evidence="2" key="1">
    <citation type="submission" date="2016-08" db="EMBL/GenBank/DDBJ databases">
        <authorList>
            <person name="Varghese N."/>
            <person name="Submissions Spin"/>
        </authorList>
    </citation>
    <scope>NUCLEOTIDE SEQUENCE [LARGE SCALE GENOMIC DNA]</scope>
    <source>
        <strain evidence="2">R-53144</strain>
    </source>
</reference>